<dbReference type="AlphaFoldDB" id="A0A2I0JS44"/>
<evidence type="ECO:0000313" key="2">
    <source>
        <dbReference type="Proteomes" id="UP000233551"/>
    </source>
</evidence>
<comment type="caution">
    <text evidence="1">The sequence shown here is derived from an EMBL/GenBank/DDBJ whole genome shotgun (WGS) entry which is preliminary data.</text>
</comment>
<protein>
    <submittedName>
        <fullName evidence="1">Uncharacterized protein</fullName>
    </submittedName>
</protein>
<keyword evidence="2" id="KW-1185">Reference proteome</keyword>
<evidence type="ECO:0000313" key="1">
    <source>
        <dbReference type="EMBL" id="PKI59061.1"/>
    </source>
</evidence>
<organism evidence="1 2">
    <name type="scientific">Punica granatum</name>
    <name type="common">Pomegranate</name>
    <dbReference type="NCBI Taxonomy" id="22663"/>
    <lineage>
        <taxon>Eukaryota</taxon>
        <taxon>Viridiplantae</taxon>
        <taxon>Streptophyta</taxon>
        <taxon>Embryophyta</taxon>
        <taxon>Tracheophyta</taxon>
        <taxon>Spermatophyta</taxon>
        <taxon>Magnoliopsida</taxon>
        <taxon>eudicotyledons</taxon>
        <taxon>Gunneridae</taxon>
        <taxon>Pentapetalae</taxon>
        <taxon>rosids</taxon>
        <taxon>malvids</taxon>
        <taxon>Myrtales</taxon>
        <taxon>Lythraceae</taxon>
        <taxon>Punica</taxon>
    </lineage>
</organism>
<accession>A0A2I0JS44</accession>
<proteinExistence type="predicted"/>
<dbReference type="EMBL" id="PGOL01001327">
    <property type="protein sequence ID" value="PKI59061.1"/>
    <property type="molecule type" value="Genomic_DNA"/>
</dbReference>
<sequence length="128" mass="13860">MTCNSVRTAPWTELSASGMSACGVCSICGMRSRRTGANPYGWNCITYAAVAEKARSSSMGCSGKYSSWRMRVLQKRRTSLTRRILSGSEIVVFAHLKRCKVRSASIGISCSPPSCLMTRAGKISVLPK</sequence>
<dbReference type="Proteomes" id="UP000233551">
    <property type="component" value="Unassembled WGS sequence"/>
</dbReference>
<name>A0A2I0JS44_PUNGR</name>
<reference evidence="1 2" key="1">
    <citation type="submission" date="2017-11" db="EMBL/GenBank/DDBJ databases">
        <title>De-novo sequencing of pomegranate (Punica granatum L.) genome.</title>
        <authorList>
            <person name="Akparov Z."/>
            <person name="Amiraslanov A."/>
            <person name="Hajiyeva S."/>
            <person name="Abbasov M."/>
            <person name="Kaur K."/>
            <person name="Hamwieh A."/>
            <person name="Solovyev V."/>
            <person name="Salamov A."/>
            <person name="Braich B."/>
            <person name="Kosarev P."/>
            <person name="Mahmoud A."/>
            <person name="Hajiyev E."/>
            <person name="Babayeva S."/>
            <person name="Izzatullayeva V."/>
            <person name="Mammadov A."/>
            <person name="Mammadov A."/>
            <person name="Sharifova S."/>
            <person name="Ojaghi J."/>
            <person name="Eynullazada K."/>
            <person name="Bayramov B."/>
            <person name="Abdulazimova A."/>
            <person name="Shahmuradov I."/>
        </authorList>
    </citation>
    <scope>NUCLEOTIDE SEQUENCE [LARGE SCALE GENOMIC DNA]</scope>
    <source>
        <strain evidence="2">cv. AG2017</strain>
        <tissue evidence="1">Leaf</tissue>
    </source>
</reference>
<gene>
    <name evidence="1" type="ORF">CRG98_020549</name>
</gene>